<keyword evidence="7" id="KW-0732">Signal</keyword>
<dbReference type="GO" id="GO:0009609">
    <property type="term" value="P:response to symbiotic bacterium"/>
    <property type="evidence" value="ECO:0007669"/>
    <property type="project" value="UniProtKB-ARBA"/>
</dbReference>
<dbReference type="InterPro" id="IPR041469">
    <property type="entry name" value="Subtilisin-like_FN3"/>
</dbReference>
<feature type="domain" description="PA" evidence="14">
    <location>
        <begin position="401"/>
        <end position="473"/>
    </location>
</feature>
<evidence type="ECO:0000256" key="6">
    <source>
        <dbReference type="ARBA" id="ARBA00022670"/>
    </source>
</evidence>
<name>A0AAV1AJY9_VICFA</name>
<dbReference type="SUPFAM" id="SSF52743">
    <property type="entry name" value="Subtilisin-like"/>
    <property type="match status" value="1"/>
</dbReference>
<dbReference type="FunFam" id="3.40.50.200:FF:000006">
    <property type="entry name" value="Subtilisin-like protease SBT1.5"/>
    <property type="match status" value="1"/>
</dbReference>
<dbReference type="InterPro" id="IPR045051">
    <property type="entry name" value="SBT"/>
</dbReference>
<feature type="domain" description="Inhibitor I9" evidence="15">
    <location>
        <begin position="36"/>
        <end position="118"/>
    </location>
</feature>
<keyword evidence="9 12" id="KW-0720">Serine protease</keyword>
<dbReference type="Pfam" id="PF02225">
    <property type="entry name" value="PA"/>
    <property type="match status" value="1"/>
</dbReference>
<evidence type="ECO:0000256" key="10">
    <source>
        <dbReference type="ARBA" id="ARBA00023180"/>
    </source>
</evidence>
<feature type="active site" description="Charge relay system" evidence="11 12">
    <location>
        <position position="153"/>
    </location>
</feature>
<proteinExistence type="inferred from homology"/>
<dbReference type="InterPro" id="IPR034197">
    <property type="entry name" value="Peptidases_S8_3"/>
</dbReference>
<dbReference type="InterPro" id="IPR036852">
    <property type="entry name" value="Peptidase_S8/S53_dom_sf"/>
</dbReference>
<keyword evidence="5" id="KW-0964">Secreted</keyword>
<evidence type="ECO:0000256" key="2">
    <source>
        <dbReference type="ARBA" id="ARBA00004271"/>
    </source>
</evidence>
<reference evidence="17 18" key="1">
    <citation type="submission" date="2023-01" db="EMBL/GenBank/DDBJ databases">
        <authorList>
            <person name="Kreplak J."/>
        </authorList>
    </citation>
    <scope>NUCLEOTIDE SEQUENCE [LARGE SCALE GENOMIC DNA]</scope>
</reference>
<comment type="similarity">
    <text evidence="3 12">Belongs to the peptidase S8 family.</text>
</comment>
<dbReference type="PROSITE" id="PS51892">
    <property type="entry name" value="SUBTILASE"/>
    <property type="match status" value="1"/>
</dbReference>
<dbReference type="PROSITE" id="PS00138">
    <property type="entry name" value="SUBTILASE_SER"/>
    <property type="match status" value="1"/>
</dbReference>
<dbReference type="InterPro" id="IPR010259">
    <property type="entry name" value="S8pro/Inhibitor_I9"/>
</dbReference>
<evidence type="ECO:0000256" key="1">
    <source>
        <dbReference type="ARBA" id="ARBA00002076"/>
    </source>
</evidence>
<dbReference type="GO" id="GO:0006508">
    <property type="term" value="P:proteolysis"/>
    <property type="evidence" value="ECO:0007669"/>
    <property type="project" value="UniProtKB-KW"/>
</dbReference>
<keyword evidence="6 12" id="KW-0645">Protease</keyword>
<evidence type="ECO:0000256" key="9">
    <source>
        <dbReference type="ARBA" id="ARBA00022825"/>
    </source>
</evidence>
<feature type="active site" description="Charge relay system" evidence="11 12">
    <location>
        <position position="225"/>
    </location>
</feature>
<dbReference type="InterPro" id="IPR015500">
    <property type="entry name" value="Peptidase_S8_subtilisin-rel"/>
</dbReference>
<dbReference type="EMBL" id="OX451739">
    <property type="protein sequence ID" value="CAI8608867.1"/>
    <property type="molecule type" value="Genomic_DNA"/>
</dbReference>
<evidence type="ECO:0000259" key="13">
    <source>
        <dbReference type="Pfam" id="PF00082"/>
    </source>
</evidence>
<dbReference type="Gene3D" id="3.50.30.30">
    <property type="match status" value="1"/>
</dbReference>
<dbReference type="InterPro" id="IPR037045">
    <property type="entry name" value="S8pro/Inhibitor_I9_sf"/>
</dbReference>
<keyword evidence="10" id="KW-0325">Glycoprotein</keyword>
<evidence type="ECO:0000313" key="17">
    <source>
        <dbReference type="EMBL" id="CAI8608867.1"/>
    </source>
</evidence>
<dbReference type="Pfam" id="PF05922">
    <property type="entry name" value="Inhibitor_I9"/>
    <property type="match status" value="1"/>
</dbReference>
<dbReference type="PRINTS" id="PR00723">
    <property type="entry name" value="SUBTILISIN"/>
</dbReference>
<evidence type="ECO:0000256" key="3">
    <source>
        <dbReference type="ARBA" id="ARBA00011073"/>
    </source>
</evidence>
<dbReference type="Gene3D" id="3.30.70.80">
    <property type="entry name" value="Peptidase S8 propeptide/proteinase inhibitor I9"/>
    <property type="match status" value="1"/>
</dbReference>
<feature type="domain" description="Subtilisin-like protease fibronectin type-III" evidence="16">
    <location>
        <begin position="664"/>
        <end position="758"/>
    </location>
</feature>
<dbReference type="GO" id="GO:0004252">
    <property type="term" value="F:serine-type endopeptidase activity"/>
    <property type="evidence" value="ECO:0007669"/>
    <property type="project" value="UniProtKB-UniRule"/>
</dbReference>
<evidence type="ECO:0000259" key="14">
    <source>
        <dbReference type="Pfam" id="PF02225"/>
    </source>
</evidence>
<evidence type="ECO:0000256" key="5">
    <source>
        <dbReference type="ARBA" id="ARBA00022525"/>
    </source>
</evidence>
<dbReference type="FunFam" id="3.50.30.30:FF:000005">
    <property type="entry name" value="subtilisin-like protease SBT1.5"/>
    <property type="match status" value="1"/>
</dbReference>
<dbReference type="Proteomes" id="UP001157006">
    <property type="component" value="Chromosome 4"/>
</dbReference>
<evidence type="ECO:0000256" key="12">
    <source>
        <dbReference type="PROSITE-ProRule" id="PRU01240"/>
    </source>
</evidence>
<dbReference type="PANTHER" id="PTHR10795">
    <property type="entry name" value="PROPROTEIN CONVERTASE SUBTILISIN/KEXIN"/>
    <property type="match status" value="1"/>
</dbReference>
<evidence type="ECO:0000256" key="7">
    <source>
        <dbReference type="ARBA" id="ARBA00022729"/>
    </source>
</evidence>
<keyword evidence="4" id="KW-0052">Apoplast</keyword>
<gene>
    <name evidence="17" type="ORF">VFH_IV106200</name>
</gene>
<sequence>MSSSSCSRYPIMNSTLFSLFLFVLIAKVSFCFTTKVYVVYMGSKIGEHEHPDDILKENHQILASVHSGSIELAQASHVYSYRHGFRGFAAKLSDEQASQISKIAGVVSVFPNSKRKLHTTHSWDFMGLLDDQTMETLGYSIKNQENIIIGFIDTGIWPESPSFSDTDMPAVPPGWKGQCQSGEAFNASTCNRKVIGARYYISGYEAEEESNEKVSFKSARDSTGHGSHTASIAAGRYVENMNYKGLASGGARGGAPTARIAVYKTCWDSGCYDADLLAAFDDAIRDGVHILSLSLGAQSPQGDYFNDAISIGSFHAANRGVLVVSSAGNEGIPGSATNLAPWMLTVAASSTDRDFTSDILLGNGAKVTGESLSLFEMNTSSRIISASQAFAGYFTPYQSSYCLESSLNKTKTKGKVLVCRNVESSTDSKVKKSKIVKEAGGVGMILIDETGQDVAIPFLIPSAIVGKKTGEKILSYLKTTRKPMSRILRAKTVIGAQPAPRVAAFSSRGPNALSPEILKPDITAPGINILAAWSPATGNMFNILSGTSMACPHVTGIATLVKAVHPSWSPSAIKSAIMTTATILDKRHKPISVDPEQTRANAFDYGSGFLNPARVLDPGLVYDSKPTDFIAFLCSLGYDQRSLHLVTRDNSTCNSISTFNTASDLNHPSISVPNLRDSFSVTRVVTNVGKATSIYKSIVSSPPGVNVTVTPNRLVFTRMGQKIKFSVNFKVTSPSKGYKFGFLSWKNKRLQVTSPLVVKVG</sequence>
<keyword evidence="18" id="KW-1185">Reference proteome</keyword>
<dbReference type="Pfam" id="PF17766">
    <property type="entry name" value="fn3_6"/>
    <property type="match status" value="1"/>
</dbReference>
<dbReference type="FunFam" id="2.60.40.2310:FF:000001">
    <property type="entry name" value="Subtilisin-like protease SBT1.5"/>
    <property type="match status" value="1"/>
</dbReference>
<keyword evidence="8 12" id="KW-0378">Hydrolase</keyword>
<evidence type="ECO:0000256" key="8">
    <source>
        <dbReference type="ARBA" id="ARBA00022801"/>
    </source>
</evidence>
<evidence type="ECO:0000259" key="16">
    <source>
        <dbReference type="Pfam" id="PF17766"/>
    </source>
</evidence>
<evidence type="ECO:0000259" key="15">
    <source>
        <dbReference type="Pfam" id="PF05922"/>
    </source>
</evidence>
<accession>A0AAV1AJY9</accession>
<comment type="subcellular location">
    <subcellularLocation>
        <location evidence="2">Secreted</location>
        <location evidence="2">Extracellular space</location>
        <location evidence="2">Apoplast</location>
    </subcellularLocation>
</comment>
<organism evidence="17 18">
    <name type="scientific">Vicia faba</name>
    <name type="common">Broad bean</name>
    <name type="synonym">Faba vulgaris</name>
    <dbReference type="NCBI Taxonomy" id="3906"/>
    <lineage>
        <taxon>Eukaryota</taxon>
        <taxon>Viridiplantae</taxon>
        <taxon>Streptophyta</taxon>
        <taxon>Embryophyta</taxon>
        <taxon>Tracheophyta</taxon>
        <taxon>Spermatophyta</taxon>
        <taxon>Magnoliopsida</taxon>
        <taxon>eudicotyledons</taxon>
        <taxon>Gunneridae</taxon>
        <taxon>Pentapetalae</taxon>
        <taxon>rosids</taxon>
        <taxon>fabids</taxon>
        <taxon>Fabales</taxon>
        <taxon>Fabaceae</taxon>
        <taxon>Papilionoideae</taxon>
        <taxon>50 kb inversion clade</taxon>
        <taxon>NPAAA clade</taxon>
        <taxon>Hologalegina</taxon>
        <taxon>IRL clade</taxon>
        <taxon>Fabeae</taxon>
        <taxon>Vicia</taxon>
    </lineage>
</organism>
<protein>
    <submittedName>
        <fullName evidence="17">Uncharacterized protein</fullName>
    </submittedName>
</protein>
<dbReference type="GO" id="GO:0048046">
    <property type="term" value="C:apoplast"/>
    <property type="evidence" value="ECO:0007669"/>
    <property type="project" value="UniProtKB-SubCell"/>
</dbReference>
<dbReference type="GO" id="GO:0009610">
    <property type="term" value="P:response to symbiotic fungus"/>
    <property type="evidence" value="ECO:0007669"/>
    <property type="project" value="UniProtKB-ARBA"/>
</dbReference>
<feature type="active site" description="Charge relay system" evidence="11 12">
    <location>
        <position position="548"/>
    </location>
</feature>
<dbReference type="CDD" id="cd04852">
    <property type="entry name" value="Peptidases_S8_3"/>
    <property type="match status" value="1"/>
</dbReference>
<dbReference type="InterPro" id="IPR023828">
    <property type="entry name" value="Peptidase_S8_Ser-AS"/>
</dbReference>
<dbReference type="Pfam" id="PF00082">
    <property type="entry name" value="Peptidase_S8"/>
    <property type="match status" value="1"/>
</dbReference>
<dbReference type="InterPro" id="IPR003137">
    <property type="entry name" value="PA_domain"/>
</dbReference>
<dbReference type="AlphaFoldDB" id="A0AAV1AJY9"/>
<dbReference type="CDD" id="cd02120">
    <property type="entry name" value="PA_subtilisin_like"/>
    <property type="match status" value="1"/>
</dbReference>
<evidence type="ECO:0000256" key="11">
    <source>
        <dbReference type="PIRSR" id="PIRSR615500-1"/>
    </source>
</evidence>
<dbReference type="InterPro" id="IPR000209">
    <property type="entry name" value="Peptidase_S8/S53_dom"/>
</dbReference>
<dbReference type="FunFam" id="3.30.70.80:FF:000002">
    <property type="entry name" value="Subtilisin-like protease SBT5.3"/>
    <property type="match status" value="1"/>
</dbReference>
<dbReference type="Gene3D" id="2.60.40.2310">
    <property type="match status" value="1"/>
</dbReference>
<comment type="function">
    <text evidence="1">Required for arbuscular mycorrhiza (AM) development during AM symbiosis with AM fungi (e.g. Glomeromycota intraradices).</text>
</comment>
<evidence type="ECO:0000256" key="4">
    <source>
        <dbReference type="ARBA" id="ARBA00022523"/>
    </source>
</evidence>
<evidence type="ECO:0000313" key="18">
    <source>
        <dbReference type="Proteomes" id="UP001157006"/>
    </source>
</evidence>
<dbReference type="Gene3D" id="3.40.50.200">
    <property type="entry name" value="Peptidase S8/S53 domain"/>
    <property type="match status" value="1"/>
</dbReference>
<feature type="domain" description="Peptidase S8/S53" evidence="13">
    <location>
        <begin position="145"/>
        <end position="588"/>
    </location>
</feature>